<keyword evidence="2" id="KW-1185">Reference proteome</keyword>
<evidence type="ECO:0000313" key="2">
    <source>
        <dbReference type="Proteomes" id="UP000887013"/>
    </source>
</evidence>
<protein>
    <submittedName>
        <fullName evidence="1">Uncharacterized protein</fullName>
    </submittedName>
</protein>
<evidence type="ECO:0000313" key="1">
    <source>
        <dbReference type="EMBL" id="GFS39448.1"/>
    </source>
</evidence>
<sequence>MITDFIRGLSDQRSNHALNTEPWSSEFEEKVTDLLKYRSWCILKSKREPDTKGRRLLSEGKCIAGILQHCTLVLDLPMRSLLLIKEAYYTYKRVTKLLHVHILLREKLQ</sequence>
<reference evidence="1" key="1">
    <citation type="submission" date="2020-08" db="EMBL/GenBank/DDBJ databases">
        <title>Multicomponent nature underlies the extraordinary mechanical properties of spider dragline silk.</title>
        <authorList>
            <person name="Kono N."/>
            <person name="Nakamura H."/>
            <person name="Mori M."/>
            <person name="Yoshida Y."/>
            <person name="Ohtoshi R."/>
            <person name="Malay A.D."/>
            <person name="Moran D.A.P."/>
            <person name="Tomita M."/>
            <person name="Numata K."/>
            <person name="Arakawa K."/>
        </authorList>
    </citation>
    <scope>NUCLEOTIDE SEQUENCE</scope>
</reference>
<dbReference type="AlphaFoldDB" id="A0A8X6M9L4"/>
<dbReference type="EMBL" id="BMAW01043441">
    <property type="protein sequence ID" value="GFS39448.1"/>
    <property type="molecule type" value="Genomic_DNA"/>
</dbReference>
<proteinExistence type="predicted"/>
<organism evidence="1 2">
    <name type="scientific">Nephila pilipes</name>
    <name type="common">Giant wood spider</name>
    <name type="synonym">Nephila maculata</name>
    <dbReference type="NCBI Taxonomy" id="299642"/>
    <lineage>
        <taxon>Eukaryota</taxon>
        <taxon>Metazoa</taxon>
        <taxon>Ecdysozoa</taxon>
        <taxon>Arthropoda</taxon>
        <taxon>Chelicerata</taxon>
        <taxon>Arachnida</taxon>
        <taxon>Araneae</taxon>
        <taxon>Araneomorphae</taxon>
        <taxon>Entelegynae</taxon>
        <taxon>Araneoidea</taxon>
        <taxon>Nephilidae</taxon>
        <taxon>Nephila</taxon>
    </lineage>
</organism>
<comment type="caution">
    <text evidence="1">The sequence shown here is derived from an EMBL/GenBank/DDBJ whole genome shotgun (WGS) entry which is preliminary data.</text>
</comment>
<accession>A0A8X6M9L4</accession>
<dbReference type="Proteomes" id="UP000887013">
    <property type="component" value="Unassembled WGS sequence"/>
</dbReference>
<name>A0A8X6M9L4_NEPPI</name>
<gene>
    <name evidence="1" type="ORF">NPIL_128131</name>
</gene>